<dbReference type="KEGG" id="mbd:MEBOL_007819"/>
<gene>
    <name evidence="2" type="ORF">MEBOL_007819</name>
</gene>
<keyword evidence="2" id="KW-0808">Transferase</keyword>
<evidence type="ECO:0000313" key="2">
    <source>
        <dbReference type="EMBL" id="ATB34318.1"/>
    </source>
</evidence>
<evidence type="ECO:0000259" key="1">
    <source>
        <dbReference type="PROSITE" id="PS51186"/>
    </source>
</evidence>
<dbReference type="OrthoDB" id="5502189at2"/>
<dbReference type="PROSITE" id="PS51186">
    <property type="entry name" value="GNAT"/>
    <property type="match status" value="1"/>
</dbReference>
<dbReference type="Pfam" id="PF00583">
    <property type="entry name" value="Acetyltransf_1"/>
    <property type="match status" value="1"/>
</dbReference>
<dbReference type="InterPro" id="IPR016181">
    <property type="entry name" value="Acyl_CoA_acyltransferase"/>
</dbReference>
<sequence>MTTGLSARLQASMRHMATARYETVSVAPFTAYLHPSDPLIYFNYAIPDGPLTGDVREPLRRLRAVFEARGRAPRFEYVSELAPELAQALLDTGFRQEAEARLMICTPERFTPIEPPEGVELSVLTRDSAREEFRVYCRIARMGFVPHEVYTPSEEEISKTMEDLGEGVAVLGRVEGQPAAVGLFSPPSLGVSELAGVATLEDFRKRGLGTAITSRVAREAFSRGVDMLFLSTLSPEAGRIYERVGFRFLTPMLFFVDAALPEGAMSPSPG</sequence>
<accession>A0A250ISS5</accession>
<organism evidence="2 3">
    <name type="scientific">Melittangium boletus DSM 14713</name>
    <dbReference type="NCBI Taxonomy" id="1294270"/>
    <lineage>
        <taxon>Bacteria</taxon>
        <taxon>Pseudomonadati</taxon>
        <taxon>Myxococcota</taxon>
        <taxon>Myxococcia</taxon>
        <taxon>Myxococcales</taxon>
        <taxon>Cystobacterineae</taxon>
        <taxon>Archangiaceae</taxon>
        <taxon>Melittangium</taxon>
    </lineage>
</organism>
<reference evidence="2 3" key="1">
    <citation type="submission" date="2017-06" db="EMBL/GenBank/DDBJ databases">
        <authorList>
            <person name="Kim H.J."/>
            <person name="Triplett B.A."/>
        </authorList>
    </citation>
    <scope>NUCLEOTIDE SEQUENCE [LARGE SCALE GENOMIC DNA]</scope>
    <source>
        <strain evidence="2 3">DSM 14713</strain>
    </source>
</reference>
<protein>
    <submittedName>
        <fullName evidence="2">GCN5-related N-acetyltransferase</fullName>
    </submittedName>
</protein>
<feature type="domain" description="N-acetyltransferase" evidence="1">
    <location>
        <begin position="123"/>
        <end position="267"/>
    </location>
</feature>
<name>A0A250ISS5_9BACT</name>
<evidence type="ECO:0000313" key="3">
    <source>
        <dbReference type="Proteomes" id="UP000217289"/>
    </source>
</evidence>
<dbReference type="AlphaFoldDB" id="A0A250ISS5"/>
<dbReference type="InterPro" id="IPR000182">
    <property type="entry name" value="GNAT_dom"/>
</dbReference>
<dbReference type="GO" id="GO:0016747">
    <property type="term" value="F:acyltransferase activity, transferring groups other than amino-acyl groups"/>
    <property type="evidence" value="ECO:0007669"/>
    <property type="project" value="InterPro"/>
</dbReference>
<dbReference type="RefSeq" id="WP_095982237.1">
    <property type="nucleotide sequence ID" value="NZ_CP022163.1"/>
</dbReference>
<dbReference type="Gene3D" id="3.40.630.30">
    <property type="match status" value="1"/>
</dbReference>
<dbReference type="EMBL" id="CP022163">
    <property type="protein sequence ID" value="ATB34318.1"/>
    <property type="molecule type" value="Genomic_DNA"/>
</dbReference>
<proteinExistence type="predicted"/>
<keyword evidence="3" id="KW-1185">Reference proteome</keyword>
<dbReference type="SUPFAM" id="SSF55729">
    <property type="entry name" value="Acyl-CoA N-acyltransferases (Nat)"/>
    <property type="match status" value="1"/>
</dbReference>
<dbReference type="Proteomes" id="UP000217289">
    <property type="component" value="Chromosome"/>
</dbReference>
<dbReference type="CDD" id="cd04301">
    <property type="entry name" value="NAT_SF"/>
    <property type="match status" value="1"/>
</dbReference>